<name>A0A2W7N507_9BACT</name>
<evidence type="ECO:0000313" key="2">
    <source>
        <dbReference type="EMBL" id="PZX15161.1"/>
    </source>
</evidence>
<dbReference type="Proteomes" id="UP000249239">
    <property type="component" value="Unassembled WGS sequence"/>
</dbReference>
<dbReference type="EMBL" id="QKZK01000017">
    <property type="protein sequence ID" value="PZX15161.1"/>
    <property type="molecule type" value="Genomic_DNA"/>
</dbReference>
<keyword evidence="1" id="KW-0812">Transmembrane</keyword>
<feature type="transmembrane region" description="Helical" evidence="1">
    <location>
        <begin position="67"/>
        <end position="85"/>
    </location>
</feature>
<keyword evidence="1" id="KW-0472">Membrane</keyword>
<keyword evidence="3" id="KW-1185">Reference proteome</keyword>
<sequence>MNPIKSFIPAATWLLRIFVLVLVYQKYFDTFISFSFNGIYYYLVLAMVVMAMVLFVGGFVKKHAMTMIAGFFIFGISTFLMFWTGVGVDKVMAHLPLSVLGFCFLARGNS</sequence>
<keyword evidence="1" id="KW-1133">Transmembrane helix</keyword>
<accession>A0A2W7N507</accession>
<organism evidence="2 3">
    <name type="scientific">Breznakibacter xylanolyticus</name>
    <dbReference type="NCBI Taxonomy" id="990"/>
    <lineage>
        <taxon>Bacteria</taxon>
        <taxon>Pseudomonadati</taxon>
        <taxon>Bacteroidota</taxon>
        <taxon>Bacteroidia</taxon>
        <taxon>Marinilabiliales</taxon>
        <taxon>Marinilabiliaceae</taxon>
        <taxon>Breznakibacter</taxon>
    </lineage>
</organism>
<evidence type="ECO:0008006" key="4">
    <source>
        <dbReference type="Google" id="ProtNLM"/>
    </source>
</evidence>
<dbReference type="RefSeq" id="WP_111446108.1">
    <property type="nucleotide sequence ID" value="NZ_QKZK01000017.1"/>
</dbReference>
<evidence type="ECO:0000256" key="1">
    <source>
        <dbReference type="SAM" id="Phobius"/>
    </source>
</evidence>
<dbReference type="AlphaFoldDB" id="A0A2W7N507"/>
<comment type="caution">
    <text evidence="2">The sequence shown here is derived from an EMBL/GenBank/DDBJ whole genome shotgun (WGS) entry which is preliminary data.</text>
</comment>
<protein>
    <recommendedName>
        <fullName evidence="4">DoxX-like protein</fullName>
    </recommendedName>
</protein>
<evidence type="ECO:0000313" key="3">
    <source>
        <dbReference type="Proteomes" id="UP000249239"/>
    </source>
</evidence>
<proteinExistence type="predicted"/>
<feature type="transmembrane region" description="Helical" evidence="1">
    <location>
        <begin position="39"/>
        <end position="60"/>
    </location>
</feature>
<feature type="transmembrane region" description="Helical" evidence="1">
    <location>
        <begin position="7"/>
        <end position="27"/>
    </location>
</feature>
<gene>
    <name evidence="2" type="ORF">LX69_02249</name>
</gene>
<reference evidence="2 3" key="1">
    <citation type="submission" date="2018-06" db="EMBL/GenBank/DDBJ databases">
        <title>Genomic Encyclopedia of Archaeal and Bacterial Type Strains, Phase II (KMG-II): from individual species to whole genera.</title>
        <authorList>
            <person name="Goeker M."/>
        </authorList>
    </citation>
    <scope>NUCLEOTIDE SEQUENCE [LARGE SCALE GENOMIC DNA]</scope>
    <source>
        <strain evidence="2 3">DSM 6779</strain>
    </source>
</reference>